<accession>A0A9P8NTR1</accession>
<reference evidence="2" key="2">
    <citation type="submission" date="2021-01" db="EMBL/GenBank/DDBJ databases">
        <authorList>
            <person name="Schikora-Tamarit M.A."/>
        </authorList>
    </citation>
    <scope>NUCLEOTIDE SEQUENCE</scope>
    <source>
        <strain evidence="2">NCAIM Y.01608</strain>
    </source>
</reference>
<organism evidence="2 3">
    <name type="scientific">Ogataea polymorpha</name>
    <dbReference type="NCBI Taxonomy" id="460523"/>
    <lineage>
        <taxon>Eukaryota</taxon>
        <taxon>Fungi</taxon>
        <taxon>Dikarya</taxon>
        <taxon>Ascomycota</taxon>
        <taxon>Saccharomycotina</taxon>
        <taxon>Pichiomycetes</taxon>
        <taxon>Pichiales</taxon>
        <taxon>Pichiaceae</taxon>
        <taxon>Ogataea</taxon>
    </lineage>
</organism>
<comment type="caution">
    <text evidence="2">The sequence shown here is derived from an EMBL/GenBank/DDBJ whole genome shotgun (WGS) entry which is preliminary data.</text>
</comment>
<feature type="compositionally biased region" description="Basic and acidic residues" evidence="1">
    <location>
        <begin position="73"/>
        <end position="89"/>
    </location>
</feature>
<dbReference type="Proteomes" id="UP000788993">
    <property type="component" value="Unassembled WGS sequence"/>
</dbReference>
<gene>
    <name evidence="2" type="ORF">OGATHE_006777</name>
</gene>
<feature type="region of interest" description="Disordered" evidence="1">
    <location>
        <begin position="49"/>
        <end position="90"/>
    </location>
</feature>
<feature type="compositionally biased region" description="Polar residues" evidence="1">
    <location>
        <begin position="58"/>
        <end position="70"/>
    </location>
</feature>
<proteinExistence type="predicted"/>
<name>A0A9P8NTR1_9ASCO</name>
<evidence type="ECO:0000313" key="2">
    <source>
        <dbReference type="EMBL" id="KAH3659051.1"/>
    </source>
</evidence>
<protein>
    <submittedName>
        <fullName evidence="2">Uncharacterized protein</fullName>
    </submittedName>
</protein>
<dbReference type="EMBL" id="JAEUBD010001571">
    <property type="protein sequence ID" value="KAH3659051.1"/>
    <property type="molecule type" value="Genomic_DNA"/>
</dbReference>
<sequence length="196" mass="21919">MAITKFMIQFDEIPMALPLDLSCNGRISDTYTQGTQFMAAPKNAMNVKKKATAAAERATNQSKPASNSVEPQRWNKPENKERHHDTASKDRRHIGVHSHVSLKHQRHVVHHKIHTSKLVPELCHDTQEKSVSAVHGVPATQNVPPADLVSLTFNLLQVQDVVNTFVHERIVLRHVVDPCKTVSGVVNSSFLHEPSR</sequence>
<dbReference type="AlphaFoldDB" id="A0A9P8NTR1"/>
<evidence type="ECO:0000256" key="1">
    <source>
        <dbReference type="SAM" id="MobiDB-lite"/>
    </source>
</evidence>
<keyword evidence="3" id="KW-1185">Reference proteome</keyword>
<evidence type="ECO:0000313" key="3">
    <source>
        <dbReference type="Proteomes" id="UP000788993"/>
    </source>
</evidence>
<reference evidence="2" key="1">
    <citation type="journal article" date="2021" name="Open Biol.">
        <title>Shared evolutionary footprints suggest mitochondrial oxidative damage underlies multiple complex I losses in fungi.</title>
        <authorList>
            <person name="Schikora-Tamarit M.A."/>
            <person name="Marcet-Houben M."/>
            <person name="Nosek J."/>
            <person name="Gabaldon T."/>
        </authorList>
    </citation>
    <scope>NUCLEOTIDE SEQUENCE</scope>
    <source>
        <strain evidence="2">NCAIM Y.01608</strain>
    </source>
</reference>